<dbReference type="CDD" id="cd00086">
    <property type="entry name" value="homeodomain"/>
    <property type="match status" value="1"/>
</dbReference>
<evidence type="ECO:0000256" key="7">
    <source>
        <dbReference type="SAM" id="MobiDB-lite"/>
    </source>
</evidence>
<dbReference type="EMBL" id="BTSY01000007">
    <property type="protein sequence ID" value="GMT35986.1"/>
    <property type="molecule type" value="Genomic_DNA"/>
</dbReference>
<evidence type="ECO:0000313" key="10">
    <source>
        <dbReference type="Proteomes" id="UP001432322"/>
    </source>
</evidence>
<keyword evidence="2 5" id="KW-0238">DNA-binding</keyword>
<dbReference type="GO" id="GO:0005634">
    <property type="term" value="C:nucleus"/>
    <property type="evidence" value="ECO:0007669"/>
    <property type="project" value="UniProtKB-SubCell"/>
</dbReference>
<reference evidence="9" key="1">
    <citation type="submission" date="2023-10" db="EMBL/GenBank/DDBJ databases">
        <title>Genome assembly of Pristionchus species.</title>
        <authorList>
            <person name="Yoshida K."/>
            <person name="Sommer R.J."/>
        </authorList>
    </citation>
    <scope>NUCLEOTIDE SEQUENCE</scope>
    <source>
        <strain evidence="9">RS5133</strain>
    </source>
</reference>
<dbReference type="GO" id="GO:0000977">
    <property type="term" value="F:RNA polymerase II transcription regulatory region sequence-specific DNA binding"/>
    <property type="evidence" value="ECO:0007669"/>
    <property type="project" value="TreeGrafter"/>
</dbReference>
<evidence type="ECO:0000256" key="2">
    <source>
        <dbReference type="ARBA" id="ARBA00023125"/>
    </source>
</evidence>
<keyword evidence="4 5" id="KW-0539">Nucleus</keyword>
<name>A0AAV5WUJ8_9BILA</name>
<accession>A0AAV5WUJ8</accession>
<dbReference type="SMART" id="SM00389">
    <property type="entry name" value="HOX"/>
    <property type="match status" value="1"/>
</dbReference>
<feature type="compositionally biased region" description="Basic and acidic residues" evidence="7">
    <location>
        <begin position="66"/>
        <end position="82"/>
    </location>
</feature>
<comment type="caution">
    <text evidence="9">The sequence shown here is derived from an EMBL/GenBank/DDBJ whole genome shotgun (WGS) entry which is preliminary data.</text>
</comment>
<sequence>PYNDNSKRRFRTNFTESQSAMLEDAFRSSHYPDQQTKRNMAAALCIPEDRVTVWFQNRRAKWRRKETREKDKKASSENESARSTHLPLPSIVPPLPILPDLPSISSIPSSIPISSQFSTSFHQIPSNPYLNEYFTTPQEHNPFLEFSM</sequence>
<evidence type="ECO:0000259" key="8">
    <source>
        <dbReference type="PROSITE" id="PS50071"/>
    </source>
</evidence>
<evidence type="ECO:0000313" key="9">
    <source>
        <dbReference type="EMBL" id="GMT35986.1"/>
    </source>
</evidence>
<dbReference type="PROSITE" id="PS50071">
    <property type="entry name" value="HOMEOBOX_2"/>
    <property type="match status" value="1"/>
</dbReference>
<gene>
    <name evidence="9" type="ORF">PFISCL1PPCAC_27283</name>
</gene>
<dbReference type="GO" id="GO:0000981">
    <property type="term" value="F:DNA-binding transcription factor activity, RNA polymerase II-specific"/>
    <property type="evidence" value="ECO:0007669"/>
    <property type="project" value="InterPro"/>
</dbReference>
<dbReference type="PROSITE" id="PS00027">
    <property type="entry name" value="HOMEOBOX_1"/>
    <property type="match status" value="1"/>
</dbReference>
<dbReference type="SUPFAM" id="SSF46689">
    <property type="entry name" value="Homeodomain-like"/>
    <property type="match status" value="1"/>
</dbReference>
<comment type="subcellular location">
    <subcellularLocation>
        <location evidence="1 5 6">Nucleus</location>
    </subcellularLocation>
</comment>
<evidence type="ECO:0000256" key="6">
    <source>
        <dbReference type="RuleBase" id="RU000682"/>
    </source>
</evidence>
<evidence type="ECO:0000256" key="3">
    <source>
        <dbReference type="ARBA" id="ARBA00023155"/>
    </source>
</evidence>
<keyword evidence="10" id="KW-1185">Reference proteome</keyword>
<feature type="domain" description="Homeobox" evidence="8">
    <location>
        <begin position="5"/>
        <end position="65"/>
    </location>
</feature>
<dbReference type="InterPro" id="IPR017970">
    <property type="entry name" value="Homeobox_CS"/>
</dbReference>
<dbReference type="Pfam" id="PF00046">
    <property type="entry name" value="Homeodomain"/>
    <property type="match status" value="1"/>
</dbReference>
<dbReference type="AlphaFoldDB" id="A0AAV5WUJ8"/>
<evidence type="ECO:0000256" key="1">
    <source>
        <dbReference type="ARBA" id="ARBA00004123"/>
    </source>
</evidence>
<evidence type="ECO:0000256" key="4">
    <source>
        <dbReference type="ARBA" id="ARBA00023242"/>
    </source>
</evidence>
<dbReference type="InterPro" id="IPR050649">
    <property type="entry name" value="Paired_Homeobox_TFs"/>
</dbReference>
<evidence type="ECO:0000256" key="5">
    <source>
        <dbReference type="PROSITE-ProRule" id="PRU00108"/>
    </source>
</evidence>
<feature type="region of interest" description="Disordered" evidence="7">
    <location>
        <begin position="61"/>
        <end position="89"/>
    </location>
</feature>
<feature type="DNA-binding region" description="Homeobox" evidence="5">
    <location>
        <begin position="7"/>
        <end position="66"/>
    </location>
</feature>
<dbReference type="Proteomes" id="UP001432322">
    <property type="component" value="Unassembled WGS sequence"/>
</dbReference>
<feature type="non-terminal residue" evidence="9">
    <location>
        <position position="1"/>
    </location>
</feature>
<dbReference type="InterPro" id="IPR001356">
    <property type="entry name" value="HD"/>
</dbReference>
<keyword evidence="3 5" id="KW-0371">Homeobox</keyword>
<protein>
    <recommendedName>
        <fullName evidence="8">Homeobox domain-containing protein</fullName>
    </recommendedName>
</protein>
<dbReference type="Gene3D" id="1.10.10.60">
    <property type="entry name" value="Homeodomain-like"/>
    <property type="match status" value="1"/>
</dbReference>
<dbReference type="InterPro" id="IPR009057">
    <property type="entry name" value="Homeodomain-like_sf"/>
</dbReference>
<dbReference type="PANTHER" id="PTHR24329">
    <property type="entry name" value="HOMEOBOX PROTEIN ARISTALESS"/>
    <property type="match status" value="1"/>
</dbReference>
<proteinExistence type="predicted"/>
<dbReference type="PANTHER" id="PTHR24329:SF543">
    <property type="entry name" value="FI01017P-RELATED"/>
    <property type="match status" value="1"/>
</dbReference>
<organism evidence="9 10">
    <name type="scientific">Pristionchus fissidentatus</name>
    <dbReference type="NCBI Taxonomy" id="1538716"/>
    <lineage>
        <taxon>Eukaryota</taxon>
        <taxon>Metazoa</taxon>
        <taxon>Ecdysozoa</taxon>
        <taxon>Nematoda</taxon>
        <taxon>Chromadorea</taxon>
        <taxon>Rhabditida</taxon>
        <taxon>Rhabditina</taxon>
        <taxon>Diplogasteromorpha</taxon>
        <taxon>Diplogasteroidea</taxon>
        <taxon>Neodiplogasteridae</taxon>
        <taxon>Pristionchus</taxon>
    </lineage>
</organism>